<accession>A0A3B0ZKK1</accession>
<feature type="compositionally biased region" description="Low complexity" evidence="1">
    <location>
        <begin position="25"/>
        <end position="43"/>
    </location>
</feature>
<protein>
    <submittedName>
        <fullName evidence="2">Uncharacterized protein</fullName>
    </submittedName>
</protein>
<dbReference type="EMBL" id="UOFM01000388">
    <property type="protein sequence ID" value="VAW81246.1"/>
    <property type="molecule type" value="Genomic_DNA"/>
</dbReference>
<gene>
    <name evidence="2" type="ORF">MNBD_GAMMA14-2156</name>
</gene>
<feature type="region of interest" description="Disordered" evidence="1">
    <location>
        <begin position="23"/>
        <end position="46"/>
    </location>
</feature>
<evidence type="ECO:0000256" key="1">
    <source>
        <dbReference type="SAM" id="MobiDB-lite"/>
    </source>
</evidence>
<dbReference type="PROSITE" id="PS51257">
    <property type="entry name" value="PROKAR_LIPOPROTEIN"/>
    <property type="match status" value="1"/>
</dbReference>
<reference evidence="2" key="1">
    <citation type="submission" date="2018-06" db="EMBL/GenBank/DDBJ databases">
        <authorList>
            <person name="Zhirakovskaya E."/>
        </authorList>
    </citation>
    <scope>NUCLEOTIDE SEQUENCE</scope>
</reference>
<proteinExistence type="predicted"/>
<evidence type="ECO:0000313" key="2">
    <source>
        <dbReference type="EMBL" id="VAW81246.1"/>
    </source>
</evidence>
<dbReference type="AlphaFoldDB" id="A0A3B0ZKK1"/>
<organism evidence="2">
    <name type="scientific">hydrothermal vent metagenome</name>
    <dbReference type="NCBI Taxonomy" id="652676"/>
    <lineage>
        <taxon>unclassified sequences</taxon>
        <taxon>metagenomes</taxon>
        <taxon>ecological metagenomes</taxon>
    </lineage>
</organism>
<name>A0A3B0ZKK1_9ZZZZ</name>
<sequence>MKHMKLNIVLFAVIFTISACGGGTTSAPESNSSPSSSSTWPASGKSIPPDSYGVLLDSAVEGLRYKSGGHYGVTDSNGRFGYIFGENIEFYIGNSLIAYTDIPTELLTPYELSSNGPFSTVDVLRLLQSLDDDGDANNGIKIIDATHQLAESVKIEPNRNFNIQFDMIDSSVITKLTSVTSAGTRGITSAYDAYFHFATTLDKLIDDKEDDIQSLADQTTCTTSEQCDIIELDTKFTYYCPDPGTTITYSVNDIDQSQIDILVAERKYFIGVKQDVKYLVGATNTGTGFCISARPPISLVCNLSNRCEIRN</sequence>